<comment type="caution">
    <text evidence="2">The sequence shown here is derived from an EMBL/GenBank/DDBJ whole genome shotgun (WGS) entry which is preliminary data.</text>
</comment>
<accession>I0YI80</accession>
<dbReference type="KEGG" id="csl:COCSUDRAFT_34638"/>
<dbReference type="Proteomes" id="UP000007264">
    <property type="component" value="Unassembled WGS sequence"/>
</dbReference>
<dbReference type="GeneID" id="17036055"/>
<evidence type="ECO:0000313" key="3">
    <source>
        <dbReference type="Proteomes" id="UP000007264"/>
    </source>
</evidence>
<keyword evidence="3" id="KW-1185">Reference proteome</keyword>
<feature type="chain" id="PRO_5003636355" evidence="1">
    <location>
        <begin position="20"/>
        <end position="82"/>
    </location>
</feature>
<dbReference type="OrthoDB" id="526941at2759"/>
<evidence type="ECO:0000256" key="1">
    <source>
        <dbReference type="SAM" id="SignalP"/>
    </source>
</evidence>
<name>I0YI80_COCSC</name>
<evidence type="ECO:0000313" key="2">
    <source>
        <dbReference type="EMBL" id="EIE18099.1"/>
    </source>
</evidence>
<dbReference type="EMBL" id="AGSI01000027">
    <property type="protein sequence ID" value="EIE18099.1"/>
    <property type="molecule type" value="Genomic_DNA"/>
</dbReference>
<keyword evidence="1" id="KW-0732">Signal</keyword>
<organism evidence="2 3">
    <name type="scientific">Coccomyxa subellipsoidea (strain C-169)</name>
    <name type="common">Green microalga</name>
    <dbReference type="NCBI Taxonomy" id="574566"/>
    <lineage>
        <taxon>Eukaryota</taxon>
        <taxon>Viridiplantae</taxon>
        <taxon>Chlorophyta</taxon>
        <taxon>core chlorophytes</taxon>
        <taxon>Trebouxiophyceae</taxon>
        <taxon>Trebouxiophyceae incertae sedis</taxon>
        <taxon>Coccomyxaceae</taxon>
        <taxon>Coccomyxa</taxon>
        <taxon>Coccomyxa subellipsoidea</taxon>
    </lineage>
</organism>
<dbReference type="RefSeq" id="XP_005642643.1">
    <property type="nucleotide sequence ID" value="XM_005642586.1"/>
</dbReference>
<gene>
    <name evidence="2" type="ORF">COCSUDRAFT_34638</name>
</gene>
<sequence length="82" mass="9833">MTLFHMIFDNCYILTLSVARCLLTRQNPYDDFAYDGLMINPLEVLFVKIKSYQLESNWITSKMAITYERWHRDQVLFLASYL</sequence>
<protein>
    <submittedName>
        <fullName evidence="2">Uncharacterized protein</fullName>
    </submittedName>
</protein>
<reference evidence="2 3" key="1">
    <citation type="journal article" date="2012" name="Genome Biol.">
        <title>The genome of the polar eukaryotic microalga coccomyxa subellipsoidea reveals traits of cold adaptation.</title>
        <authorList>
            <person name="Blanc G."/>
            <person name="Agarkova I."/>
            <person name="Grimwood J."/>
            <person name="Kuo A."/>
            <person name="Brueggeman A."/>
            <person name="Dunigan D."/>
            <person name="Gurnon J."/>
            <person name="Ladunga I."/>
            <person name="Lindquist E."/>
            <person name="Lucas S."/>
            <person name="Pangilinan J."/>
            <person name="Proschold T."/>
            <person name="Salamov A."/>
            <person name="Schmutz J."/>
            <person name="Weeks D."/>
            <person name="Yamada T."/>
            <person name="Claverie J.M."/>
            <person name="Grigoriev I."/>
            <person name="Van Etten J."/>
            <person name="Lomsadze A."/>
            <person name="Borodovsky M."/>
        </authorList>
    </citation>
    <scope>NUCLEOTIDE SEQUENCE [LARGE SCALE GENOMIC DNA]</scope>
    <source>
        <strain evidence="2 3">C-169</strain>
    </source>
</reference>
<dbReference type="AlphaFoldDB" id="I0YI80"/>
<feature type="signal peptide" evidence="1">
    <location>
        <begin position="1"/>
        <end position="19"/>
    </location>
</feature>
<proteinExistence type="predicted"/>